<evidence type="ECO:0000259" key="9">
    <source>
        <dbReference type="Pfam" id="PF00361"/>
    </source>
</evidence>
<dbReference type="InterPro" id="IPR001750">
    <property type="entry name" value="ND/Mrp_TM"/>
</dbReference>
<feature type="domain" description="NADH:quinone oxidoreductase/Mrp antiporter transmembrane" evidence="9">
    <location>
        <begin position="121"/>
        <end position="412"/>
    </location>
</feature>
<accession>A0ABS7TQ54</accession>
<evidence type="ECO:0000256" key="2">
    <source>
        <dbReference type="ARBA" id="ARBA00005346"/>
    </source>
</evidence>
<evidence type="ECO:0000256" key="1">
    <source>
        <dbReference type="ARBA" id="ARBA00004651"/>
    </source>
</evidence>
<dbReference type="RefSeq" id="WP_224192130.1">
    <property type="nucleotide sequence ID" value="NZ_JAIRAU010000015.1"/>
</dbReference>
<proteinExistence type="inferred from homology"/>
<dbReference type="Pfam" id="PF00361">
    <property type="entry name" value="Proton_antipo_M"/>
    <property type="match status" value="1"/>
</dbReference>
<gene>
    <name evidence="10" type="ORF">K7C98_13950</name>
</gene>
<dbReference type="EMBL" id="JAIRAU010000015">
    <property type="protein sequence ID" value="MBZ5710362.1"/>
    <property type="molecule type" value="Genomic_DNA"/>
</dbReference>
<protein>
    <recommendedName>
        <fullName evidence="9">NADH:quinone oxidoreductase/Mrp antiporter transmembrane domain-containing protein</fullName>
    </recommendedName>
</protein>
<feature type="transmembrane region" description="Helical" evidence="8">
    <location>
        <begin position="120"/>
        <end position="146"/>
    </location>
</feature>
<feature type="transmembrane region" description="Helical" evidence="8">
    <location>
        <begin position="158"/>
        <end position="180"/>
    </location>
</feature>
<name>A0ABS7TQ54_9BACT</name>
<feature type="transmembrane region" description="Helical" evidence="8">
    <location>
        <begin position="400"/>
        <end position="422"/>
    </location>
</feature>
<feature type="transmembrane region" description="Helical" evidence="8">
    <location>
        <begin position="446"/>
        <end position="464"/>
    </location>
</feature>
<evidence type="ECO:0000256" key="4">
    <source>
        <dbReference type="ARBA" id="ARBA00022692"/>
    </source>
</evidence>
<dbReference type="Proteomes" id="UP001139031">
    <property type="component" value="Unassembled WGS sequence"/>
</dbReference>
<keyword evidence="6 8" id="KW-0472">Membrane</keyword>
<feature type="transmembrane region" description="Helical" evidence="8">
    <location>
        <begin position="239"/>
        <end position="261"/>
    </location>
</feature>
<feature type="transmembrane region" description="Helical" evidence="8">
    <location>
        <begin position="267"/>
        <end position="289"/>
    </location>
</feature>
<dbReference type="PANTHER" id="PTHR42703:SF1">
    <property type="entry name" value="NA(+)_H(+) ANTIPORTER SUBUNIT D1"/>
    <property type="match status" value="1"/>
</dbReference>
<feature type="transmembrane region" description="Helical" evidence="8">
    <location>
        <begin position="81"/>
        <end position="100"/>
    </location>
</feature>
<keyword evidence="5 8" id="KW-1133">Transmembrane helix</keyword>
<comment type="similarity">
    <text evidence="2">Belongs to the CPA3 antiporters (TC 2.A.63) subunit D family.</text>
</comment>
<feature type="transmembrane region" description="Helical" evidence="8">
    <location>
        <begin position="35"/>
        <end position="53"/>
    </location>
</feature>
<evidence type="ECO:0000256" key="8">
    <source>
        <dbReference type="SAM" id="Phobius"/>
    </source>
</evidence>
<keyword evidence="11" id="KW-1185">Reference proteome</keyword>
<feature type="transmembrane region" description="Helical" evidence="8">
    <location>
        <begin position="206"/>
        <end position="227"/>
    </location>
</feature>
<dbReference type="InterPro" id="IPR050586">
    <property type="entry name" value="CPA3_Na-H_Antiporter_D"/>
</dbReference>
<comment type="caution">
    <text evidence="10">The sequence shown here is derived from an EMBL/GenBank/DDBJ whole genome shotgun (WGS) entry which is preliminary data.</text>
</comment>
<feature type="transmembrane region" description="Helical" evidence="8">
    <location>
        <begin position="327"/>
        <end position="346"/>
    </location>
</feature>
<comment type="subcellular location">
    <subcellularLocation>
        <location evidence="1">Cell membrane</location>
        <topology evidence="1">Multi-pass membrane protein</topology>
    </subcellularLocation>
    <subcellularLocation>
        <location evidence="7">Membrane</location>
        <topology evidence="7">Multi-pass membrane protein</topology>
    </subcellularLocation>
</comment>
<evidence type="ECO:0000256" key="3">
    <source>
        <dbReference type="ARBA" id="ARBA00022475"/>
    </source>
</evidence>
<keyword evidence="4 7" id="KW-0812">Transmembrane</keyword>
<dbReference type="PANTHER" id="PTHR42703">
    <property type="entry name" value="NADH DEHYDROGENASE"/>
    <property type="match status" value="1"/>
</dbReference>
<evidence type="ECO:0000256" key="7">
    <source>
        <dbReference type="RuleBase" id="RU000320"/>
    </source>
</evidence>
<organism evidence="10 11">
    <name type="scientific">Nannocystis pusilla</name>
    <dbReference type="NCBI Taxonomy" id="889268"/>
    <lineage>
        <taxon>Bacteria</taxon>
        <taxon>Pseudomonadati</taxon>
        <taxon>Myxococcota</taxon>
        <taxon>Polyangia</taxon>
        <taxon>Nannocystales</taxon>
        <taxon>Nannocystaceae</taxon>
        <taxon>Nannocystis</taxon>
    </lineage>
</organism>
<feature type="transmembrane region" description="Helical" evidence="8">
    <location>
        <begin position="367"/>
        <end position="388"/>
    </location>
</feature>
<evidence type="ECO:0000313" key="10">
    <source>
        <dbReference type="EMBL" id="MBZ5710362.1"/>
    </source>
</evidence>
<feature type="transmembrane region" description="Helical" evidence="8">
    <location>
        <begin position="296"/>
        <end position="315"/>
    </location>
</feature>
<sequence>MSAWVQYSLIFLWLAPLLAAAALRWGVRGANKQRALALSFAVPIFVIACALFVHEGTGREYAVDHLVQGSGWLHSHFAVDGLNAVLLPLTAALTLVVLLMTPRAEMRAGLGAKIMVVEGALMGCFLALDAGLLAIFVVLSLLPLWFDAKSRGSRPLQVIMKSLVVATTLALAVAVIGLAFEASAAGLADPLDLVALTNSSYTPSPWIGALVLGVALLRMGIVPLHLWIPAAAQHSTAHLALLTCLTPVGSFMLVRLALAIFPRVLGSAAPLLMVVGTLTALYGAFLALGQFDLRRIVAWFWVSQSGLVLAGFAGLDDASVSGALLQAMSTVVECGGLMLLTLAVEVRANTTDLRKLGGLAHNAPRMATAYLILAAAAVGFPGTISFVAEDLVGQGLLRDHPFVVGILFIVTAVNGITLWRAFKRTFLGPPSPHADDLRGFEDLRRWEAYAIAGMIGTLLLGGFLPEPLLAVRRGVVDAIQRVEAPALVDSHGDEHDDDH</sequence>
<evidence type="ECO:0000256" key="6">
    <source>
        <dbReference type="ARBA" id="ARBA00023136"/>
    </source>
</evidence>
<keyword evidence="3" id="KW-1003">Cell membrane</keyword>
<evidence type="ECO:0000313" key="11">
    <source>
        <dbReference type="Proteomes" id="UP001139031"/>
    </source>
</evidence>
<reference evidence="10" key="1">
    <citation type="submission" date="2021-08" db="EMBL/GenBank/DDBJ databases">
        <authorList>
            <person name="Stevens D.C."/>
        </authorList>
    </citation>
    <scope>NUCLEOTIDE SEQUENCE</scope>
    <source>
        <strain evidence="10">DSM 53165</strain>
    </source>
</reference>
<evidence type="ECO:0000256" key="5">
    <source>
        <dbReference type="ARBA" id="ARBA00022989"/>
    </source>
</evidence>